<keyword evidence="3" id="KW-1185">Reference proteome</keyword>
<organism evidence="2 3">
    <name type="scientific">Lithocarpus litseifolius</name>
    <dbReference type="NCBI Taxonomy" id="425828"/>
    <lineage>
        <taxon>Eukaryota</taxon>
        <taxon>Viridiplantae</taxon>
        <taxon>Streptophyta</taxon>
        <taxon>Embryophyta</taxon>
        <taxon>Tracheophyta</taxon>
        <taxon>Spermatophyta</taxon>
        <taxon>Magnoliopsida</taxon>
        <taxon>eudicotyledons</taxon>
        <taxon>Gunneridae</taxon>
        <taxon>Pentapetalae</taxon>
        <taxon>rosids</taxon>
        <taxon>fabids</taxon>
        <taxon>Fagales</taxon>
        <taxon>Fagaceae</taxon>
        <taxon>Lithocarpus</taxon>
    </lineage>
</organism>
<dbReference type="Pfam" id="PF13225">
    <property type="entry name" value="D27-like_C"/>
    <property type="match status" value="1"/>
</dbReference>
<dbReference type="GO" id="GO:0005506">
    <property type="term" value="F:iron ion binding"/>
    <property type="evidence" value="ECO:0007669"/>
    <property type="project" value="InterPro"/>
</dbReference>
<dbReference type="PANTHER" id="PTHR33591">
    <property type="entry name" value="BETA-CAROTENE ISOMERASE D27"/>
    <property type="match status" value="1"/>
</dbReference>
<reference evidence="2 3" key="1">
    <citation type="submission" date="2024-01" db="EMBL/GenBank/DDBJ databases">
        <title>A telomere-to-telomere, gap-free genome of sweet tea (Lithocarpus litseifolius).</title>
        <authorList>
            <person name="Zhou J."/>
        </authorList>
    </citation>
    <scope>NUCLEOTIDE SEQUENCE [LARGE SCALE GENOMIC DNA]</scope>
    <source>
        <strain evidence="2">Zhou-2022a</strain>
        <tissue evidence="2">Leaf</tissue>
    </source>
</reference>
<evidence type="ECO:0000313" key="2">
    <source>
        <dbReference type="EMBL" id="KAK9984326.1"/>
    </source>
</evidence>
<dbReference type="InterPro" id="IPR038938">
    <property type="entry name" value="D27-like"/>
</dbReference>
<dbReference type="PANTHER" id="PTHR33591:SF2">
    <property type="entry name" value="BETA-CAROTENE ISOMERASE D27"/>
    <property type="match status" value="1"/>
</dbReference>
<dbReference type="AlphaFoldDB" id="A0AAW2BG99"/>
<gene>
    <name evidence="2" type="ORF">SO802_033851</name>
</gene>
<feature type="domain" description="Beta-carotene isomerase D27-like C-terminal" evidence="1">
    <location>
        <begin position="159"/>
        <end position="240"/>
    </location>
</feature>
<sequence length="298" mass="33761">MKPLALPLPLRPISIFPNPSYPLFFCQPKPLLQTRVFRVLYSSLQYKPVKVADAASSSKPEYKPGFLDHLFLNLFRNKLVQEVGWDSEKPGYDGLIEVANRLMMKSRTNSDTREATVRILVSLLPPFLLELYRILVTPIGGGKVAAMMVARVTALTCQWLMGTCTVNSVDLPDGTSCRSGVFVDKCKYLEESKCVGICINTCKLPTQNFFKDYMGIPLLMEPNFSDYSCQFKFGILPPLAEDDIALKEPCLEICPNATRRREVTRPWMYHNAQKPKYELSYALQPPPPWTLVVLLWGI</sequence>
<comment type="caution">
    <text evidence="2">The sequence shown here is derived from an EMBL/GenBank/DDBJ whole genome shotgun (WGS) entry which is preliminary data.</text>
</comment>
<evidence type="ECO:0000313" key="3">
    <source>
        <dbReference type="Proteomes" id="UP001459277"/>
    </source>
</evidence>
<dbReference type="InterPro" id="IPR025114">
    <property type="entry name" value="D27-like_C"/>
</dbReference>
<name>A0AAW2BG99_9ROSI</name>
<accession>A0AAW2BG99</accession>
<protein>
    <recommendedName>
        <fullName evidence="1">Beta-carotene isomerase D27-like C-terminal domain-containing protein</fullName>
    </recommendedName>
</protein>
<dbReference type="Proteomes" id="UP001459277">
    <property type="component" value="Unassembled WGS sequence"/>
</dbReference>
<proteinExistence type="predicted"/>
<dbReference type="EMBL" id="JAZDWU010000012">
    <property type="protein sequence ID" value="KAK9984326.1"/>
    <property type="molecule type" value="Genomic_DNA"/>
</dbReference>
<evidence type="ECO:0000259" key="1">
    <source>
        <dbReference type="Pfam" id="PF13225"/>
    </source>
</evidence>